<name>A0AAW2Z800_9EUKA</name>
<protein>
    <recommendedName>
        <fullName evidence="1">RNB domain-containing protein</fullName>
    </recommendedName>
</protein>
<dbReference type="InterPro" id="IPR050180">
    <property type="entry name" value="RNR_Ribonuclease"/>
</dbReference>
<evidence type="ECO:0000259" key="1">
    <source>
        <dbReference type="SMART" id="SM00955"/>
    </source>
</evidence>
<dbReference type="Proteomes" id="UP001431209">
    <property type="component" value="Unassembled WGS sequence"/>
</dbReference>
<dbReference type="Gene3D" id="2.40.50.690">
    <property type="match status" value="1"/>
</dbReference>
<organism evidence="2 3">
    <name type="scientific">Acrasis kona</name>
    <dbReference type="NCBI Taxonomy" id="1008807"/>
    <lineage>
        <taxon>Eukaryota</taxon>
        <taxon>Discoba</taxon>
        <taxon>Heterolobosea</taxon>
        <taxon>Tetramitia</taxon>
        <taxon>Eutetramitia</taxon>
        <taxon>Acrasidae</taxon>
        <taxon>Acrasis</taxon>
    </lineage>
</organism>
<dbReference type="InterPro" id="IPR012340">
    <property type="entry name" value="NA-bd_OB-fold"/>
</dbReference>
<reference evidence="2 3" key="1">
    <citation type="submission" date="2024-03" db="EMBL/GenBank/DDBJ databases">
        <title>The Acrasis kona genome and developmental transcriptomes reveal deep origins of eukaryotic multicellular pathways.</title>
        <authorList>
            <person name="Sheikh S."/>
            <person name="Fu C.-J."/>
            <person name="Brown M.W."/>
            <person name="Baldauf S.L."/>
        </authorList>
    </citation>
    <scope>NUCLEOTIDE SEQUENCE [LARGE SCALE GENOMIC DNA]</scope>
    <source>
        <strain evidence="2 3">ATCC MYA-3509</strain>
    </source>
</reference>
<dbReference type="GO" id="GO:0003723">
    <property type="term" value="F:RNA binding"/>
    <property type="evidence" value="ECO:0007669"/>
    <property type="project" value="InterPro"/>
</dbReference>
<dbReference type="PROSITE" id="PS01175">
    <property type="entry name" value="RIBONUCLEASE_II"/>
    <property type="match status" value="1"/>
</dbReference>
<accession>A0AAW2Z800</accession>
<dbReference type="GO" id="GO:0006402">
    <property type="term" value="P:mRNA catabolic process"/>
    <property type="evidence" value="ECO:0007669"/>
    <property type="project" value="TreeGrafter"/>
</dbReference>
<dbReference type="Gene3D" id="2.40.50.700">
    <property type="match status" value="1"/>
</dbReference>
<dbReference type="AlphaFoldDB" id="A0AAW2Z800"/>
<proteinExistence type="predicted"/>
<dbReference type="EMBL" id="JAOPGA020001124">
    <property type="protein sequence ID" value="KAL0485266.1"/>
    <property type="molecule type" value="Genomic_DNA"/>
</dbReference>
<dbReference type="SUPFAM" id="SSF50249">
    <property type="entry name" value="Nucleic acid-binding proteins"/>
    <property type="match status" value="2"/>
</dbReference>
<dbReference type="Pfam" id="PF17849">
    <property type="entry name" value="OB_Dis3"/>
    <property type="match status" value="1"/>
</dbReference>
<dbReference type="PANTHER" id="PTHR23355:SF9">
    <property type="entry name" value="DIS3-LIKE EXONUCLEASE 2"/>
    <property type="match status" value="1"/>
</dbReference>
<evidence type="ECO:0000313" key="2">
    <source>
        <dbReference type="EMBL" id="KAL0485266.1"/>
    </source>
</evidence>
<keyword evidence="3" id="KW-1185">Reference proteome</keyword>
<feature type="domain" description="RNB" evidence="1">
    <location>
        <begin position="250"/>
        <end position="570"/>
    </location>
</feature>
<sequence>MKGGVQNSSILDTIHAEAETEISSDKKRGKKRFRYTEHLRRVDVEKGISEQRIFEGELRINAYNPKEAYKRDVFIKGEMARNRALDLDRVYVELLYNKKKPSSGETKTLLEGKVVAISKHLHRKRYAGILQSTRQNYDKILEEDKYMFFIPFDKRMTKMFVPAEECSGLNLSAINIKSTFIFVARELRWSASSLYPYGQLTEMLGSFGDTNAEIEAAVIENDFDPLDYVFDDDEHLRMHEIDYSSEKLKRADYTQHDVFTIDPELAQDLDDAISIRRHDDEWYQVSVHIADVSHFVTLGSEADIRAQRLTTSVYLPGNIVLPMLPPTLSLDQCSLFPNVDRLTITVSFLMNKNGEFDCSSSQFEKSVIRSKMKLTYEDAQRIIEEDGDFVRGFDDQIVADIRTLNVMAAARRKSRLEAFSKVDVLREAFGRPRRKQVDSESSEHEVMDSHVLVHELMVIANYIAGMTVAKSNSPVKVLREHPAPLERRIEEFKFTFRNLLNEPTHPLIENYMEYQLNRCLSFAKYTLATDEESNHSHYGLNLTHYTHFTSPIRRYADILVHRIISNSILNVPVDQEENVDAVRVILERCNENSIAAKRAEEDGRTTCIRCSISNTVATTVGVLSFTSNKESKVFVAELNKSIPLEVDGTRLSYDKQNRVLTRADQGPPIKLFGLVPIEVFVSHSMNVPQLYSRFTE</sequence>
<gene>
    <name evidence="2" type="ORF">AKO1_011719</name>
</gene>
<dbReference type="Pfam" id="PF00773">
    <property type="entry name" value="RNB"/>
    <property type="match status" value="1"/>
</dbReference>
<dbReference type="InterPro" id="IPR041505">
    <property type="entry name" value="Dis3_CSD2"/>
</dbReference>
<evidence type="ECO:0000313" key="3">
    <source>
        <dbReference type="Proteomes" id="UP001431209"/>
    </source>
</evidence>
<dbReference type="GO" id="GO:0000932">
    <property type="term" value="C:P-body"/>
    <property type="evidence" value="ECO:0007669"/>
    <property type="project" value="TreeGrafter"/>
</dbReference>
<dbReference type="SMART" id="SM00955">
    <property type="entry name" value="RNB"/>
    <property type="match status" value="1"/>
</dbReference>
<dbReference type="InterPro" id="IPR001900">
    <property type="entry name" value="RNase_II/R"/>
</dbReference>
<dbReference type="GO" id="GO:0000175">
    <property type="term" value="F:3'-5'-RNA exonuclease activity"/>
    <property type="evidence" value="ECO:0007669"/>
    <property type="project" value="TreeGrafter"/>
</dbReference>
<comment type="caution">
    <text evidence="2">The sequence shown here is derived from an EMBL/GenBank/DDBJ whole genome shotgun (WGS) entry which is preliminary data.</text>
</comment>
<dbReference type="InterPro" id="IPR022966">
    <property type="entry name" value="RNase_II/R_CS"/>
</dbReference>
<dbReference type="PANTHER" id="PTHR23355">
    <property type="entry name" value="RIBONUCLEASE"/>
    <property type="match status" value="1"/>
</dbReference>